<keyword evidence="7" id="KW-1015">Disulfide bond</keyword>
<organism evidence="11 12">
    <name type="scientific">Coprinellus micaceus</name>
    <name type="common">Glistening ink-cap mushroom</name>
    <name type="synonym">Coprinus micaceus</name>
    <dbReference type="NCBI Taxonomy" id="71717"/>
    <lineage>
        <taxon>Eukaryota</taxon>
        <taxon>Fungi</taxon>
        <taxon>Dikarya</taxon>
        <taxon>Basidiomycota</taxon>
        <taxon>Agaricomycotina</taxon>
        <taxon>Agaricomycetes</taxon>
        <taxon>Agaricomycetidae</taxon>
        <taxon>Agaricales</taxon>
        <taxon>Agaricineae</taxon>
        <taxon>Psathyrellaceae</taxon>
        <taxon>Coprinellus</taxon>
    </lineage>
</organism>
<dbReference type="EMBL" id="QPFP01000005">
    <property type="protein sequence ID" value="TEB36706.1"/>
    <property type="molecule type" value="Genomic_DNA"/>
</dbReference>
<evidence type="ECO:0000313" key="11">
    <source>
        <dbReference type="EMBL" id="TEB36706.1"/>
    </source>
</evidence>
<dbReference type="Proteomes" id="UP000298030">
    <property type="component" value="Unassembled WGS sequence"/>
</dbReference>
<dbReference type="EC" id="1.8.3.2" evidence="8"/>
<evidence type="ECO:0000256" key="8">
    <source>
        <dbReference type="RuleBase" id="RU371123"/>
    </source>
</evidence>
<dbReference type="InterPro" id="IPR017905">
    <property type="entry name" value="ERV/ALR_sulphydryl_oxidase"/>
</dbReference>
<evidence type="ECO:0000256" key="4">
    <source>
        <dbReference type="ARBA" id="ARBA00022827"/>
    </source>
</evidence>
<dbReference type="FunFam" id="1.20.120.310:FF:000003">
    <property type="entry name" value="Sulfhydryl oxidase"/>
    <property type="match status" value="1"/>
</dbReference>
<dbReference type="GO" id="GO:0050660">
    <property type="term" value="F:flavin adenine dinucleotide binding"/>
    <property type="evidence" value="ECO:0007669"/>
    <property type="project" value="TreeGrafter"/>
</dbReference>
<dbReference type="OrthoDB" id="17199at2759"/>
<evidence type="ECO:0000256" key="1">
    <source>
        <dbReference type="ARBA" id="ARBA00001974"/>
    </source>
</evidence>
<feature type="non-terminal residue" evidence="11">
    <location>
        <position position="1"/>
    </location>
</feature>
<gene>
    <name evidence="11" type="ORF">FA13DRAFT_1617313</name>
</gene>
<accession>A0A4Y7TRB5</accession>
<evidence type="ECO:0000256" key="3">
    <source>
        <dbReference type="ARBA" id="ARBA00022630"/>
    </source>
</evidence>
<feature type="compositionally biased region" description="Low complexity" evidence="9">
    <location>
        <begin position="42"/>
        <end position="53"/>
    </location>
</feature>
<proteinExistence type="predicted"/>
<protein>
    <recommendedName>
        <fullName evidence="8">Sulfhydryl oxidase</fullName>
        <ecNumber evidence="8">1.8.3.2</ecNumber>
    </recommendedName>
</protein>
<evidence type="ECO:0000313" key="12">
    <source>
        <dbReference type="Proteomes" id="UP000298030"/>
    </source>
</evidence>
<evidence type="ECO:0000256" key="6">
    <source>
        <dbReference type="ARBA" id="ARBA00023128"/>
    </source>
</evidence>
<comment type="cofactor">
    <cofactor evidence="1 8">
        <name>FAD</name>
        <dbReference type="ChEBI" id="CHEBI:57692"/>
    </cofactor>
</comment>
<dbReference type="PANTHER" id="PTHR12645:SF0">
    <property type="entry name" value="FAD-LINKED SULFHYDRYL OXIDASE ALR"/>
    <property type="match status" value="1"/>
</dbReference>
<feature type="region of interest" description="Disordered" evidence="9">
    <location>
        <begin position="25"/>
        <end position="73"/>
    </location>
</feature>
<reference evidence="11 12" key="1">
    <citation type="journal article" date="2019" name="Nat. Ecol. Evol.">
        <title>Megaphylogeny resolves global patterns of mushroom evolution.</title>
        <authorList>
            <person name="Varga T."/>
            <person name="Krizsan K."/>
            <person name="Foldi C."/>
            <person name="Dima B."/>
            <person name="Sanchez-Garcia M."/>
            <person name="Sanchez-Ramirez S."/>
            <person name="Szollosi G.J."/>
            <person name="Szarkandi J.G."/>
            <person name="Papp V."/>
            <person name="Albert L."/>
            <person name="Andreopoulos W."/>
            <person name="Angelini C."/>
            <person name="Antonin V."/>
            <person name="Barry K.W."/>
            <person name="Bougher N.L."/>
            <person name="Buchanan P."/>
            <person name="Buyck B."/>
            <person name="Bense V."/>
            <person name="Catcheside P."/>
            <person name="Chovatia M."/>
            <person name="Cooper J."/>
            <person name="Damon W."/>
            <person name="Desjardin D."/>
            <person name="Finy P."/>
            <person name="Geml J."/>
            <person name="Haridas S."/>
            <person name="Hughes K."/>
            <person name="Justo A."/>
            <person name="Karasinski D."/>
            <person name="Kautmanova I."/>
            <person name="Kiss B."/>
            <person name="Kocsube S."/>
            <person name="Kotiranta H."/>
            <person name="LaButti K.M."/>
            <person name="Lechner B.E."/>
            <person name="Liimatainen K."/>
            <person name="Lipzen A."/>
            <person name="Lukacs Z."/>
            <person name="Mihaltcheva S."/>
            <person name="Morgado L.N."/>
            <person name="Niskanen T."/>
            <person name="Noordeloos M.E."/>
            <person name="Ohm R.A."/>
            <person name="Ortiz-Santana B."/>
            <person name="Ovrebo C."/>
            <person name="Racz N."/>
            <person name="Riley R."/>
            <person name="Savchenko A."/>
            <person name="Shiryaev A."/>
            <person name="Soop K."/>
            <person name="Spirin V."/>
            <person name="Szebenyi C."/>
            <person name="Tomsovsky M."/>
            <person name="Tulloss R.E."/>
            <person name="Uehling J."/>
            <person name="Grigoriev I.V."/>
            <person name="Vagvolgyi C."/>
            <person name="Papp T."/>
            <person name="Martin F.M."/>
            <person name="Miettinen O."/>
            <person name="Hibbett D.S."/>
            <person name="Nagy L.G."/>
        </authorList>
    </citation>
    <scope>NUCLEOTIDE SEQUENCE [LARGE SCALE GENOMIC DNA]</scope>
    <source>
        <strain evidence="11 12">FP101781</strain>
    </source>
</reference>
<evidence type="ECO:0000259" key="10">
    <source>
        <dbReference type="PROSITE" id="PS51324"/>
    </source>
</evidence>
<dbReference type="GO" id="GO:0005758">
    <property type="term" value="C:mitochondrial intermembrane space"/>
    <property type="evidence" value="ECO:0007669"/>
    <property type="project" value="UniProtKB-SubCell"/>
</dbReference>
<keyword evidence="5 8" id="KW-0560">Oxidoreductase</keyword>
<dbReference type="AlphaFoldDB" id="A0A4Y7TRB5"/>
<name>A0A4Y7TRB5_COPMI</name>
<feature type="domain" description="ERV/ALR sulfhydryl oxidase" evidence="10">
    <location>
        <begin position="69"/>
        <end position="169"/>
    </location>
</feature>
<keyword evidence="6" id="KW-0496">Mitochondrion</keyword>
<dbReference type="STRING" id="71717.A0A4Y7TRB5"/>
<keyword evidence="3 8" id="KW-0285">Flavoprotein</keyword>
<dbReference type="PANTHER" id="PTHR12645">
    <property type="entry name" value="ALR/ERV"/>
    <property type="match status" value="1"/>
</dbReference>
<keyword evidence="4 8" id="KW-0274">FAD</keyword>
<dbReference type="Gene3D" id="1.20.120.310">
    <property type="entry name" value="ERV/ALR sulfhydryl oxidase domain"/>
    <property type="match status" value="1"/>
</dbReference>
<dbReference type="Pfam" id="PF04777">
    <property type="entry name" value="Evr1_Alr"/>
    <property type="match status" value="1"/>
</dbReference>
<evidence type="ECO:0000256" key="9">
    <source>
        <dbReference type="SAM" id="MobiDB-lite"/>
    </source>
</evidence>
<dbReference type="GO" id="GO:0016971">
    <property type="term" value="F:flavin-dependent sulfhydryl oxidase activity"/>
    <property type="evidence" value="ECO:0007669"/>
    <property type="project" value="InterPro"/>
</dbReference>
<comment type="caution">
    <text evidence="11">The sequence shown here is derived from an EMBL/GenBank/DDBJ whole genome shotgun (WGS) entry which is preliminary data.</text>
</comment>
<comment type="subcellular location">
    <subcellularLocation>
        <location evidence="2">Mitochondrion intermembrane space</location>
    </subcellularLocation>
</comment>
<comment type="catalytic activity">
    <reaction evidence="8">
        <text>2 R'C(R)SH + O2 = R'C(R)S-S(R)CR' + H2O2</text>
        <dbReference type="Rhea" id="RHEA:17357"/>
        <dbReference type="ChEBI" id="CHEBI:15379"/>
        <dbReference type="ChEBI" id="CHEBI:16240"/>
        <dbReference type="ChEBI" id="CHEBI:16520"/>
        <dbReference type="ChEBI" id="CHEBI:17412"/>
        <dbReference type="EC" id="1.8.3.2"/>
    </reaction>
</comment>
<dbReference type="PROSITE" id="PS51324">
    <property type="entry name" value="ERV_ALR"/>
    <property type="match status" value="1"/>
</dbReference>
<feature type="non-terminal residue" evidence="11">
    <location>
        <position position="179"/>
    </location>
</feature>
<dbReference type="SUPFAM" id="SSF69000">
    <property type="entry name" value="FAD-dependent thiol oxidase"/>
    <property type="match status" value="1"/>
</dbReference>
<evidence type="ECO:0000256" key="7">
    <source>
        <dbReference type="ARBA" id="ARBA00023157"/>
    </source>
</evidence>
<sequence length="179" mass="19550">TLPPGMVLGPDGKPCKICTAFRNWKPGTTEADSNRDKQQGASPTSSNSTSGSGEHAEMSYRGDGPPPDCPPDVEVLGRSTWSFLHTAAAYFPDKPTPAQRASMISLIRSLSVVYPCTWCATDFGKDISSNPPDVSSGEKLSKWLCDRHNEVNKKLGKDEFDCRKVLERWRDGPSDGRCD</sequence>
<keyword evidence="12" id="KW-1185">Reference proteome</keyword>
<dbReference type="InterPro" id="IPR039799">
    <property type="entry name" value="ALR/ERV"/>
</dbReference>
<evidence type="ECO:0000256" key="2">
    <source>
        <dbReference type="ARBA" id="ARBA00004569"/>
    </source>
</evidence>
<evidence type="ECO:0000256" key="5">
    <source>
        <dbReference type="ARBA" id="ARBA00023002"/>
    </source>
</evidence>
<dbReference type="InterPro" id="IPR036774">
    <property type="entry name" value="ERV/ALR_sulphydryl_oxid_sf"/>
</dbReference>